<proteinExistence type="predicted"/>
<dbReference type="AlphaFoldDB" id="A0A3M7TAB7"/>
<comment type="caution">
    <text evidence="1">The sequence shown here is derived from an EMBL/GenBank/DDBJ whole genome shotgun (WGS) entry which is preliminary data.</text>
</comment>
<dbReference type="EMBL" id="REGN01000033">
    <property type="protein sequence ID" value="RNA45054.1"/>
    <property type="molecule type" value="Genomic_DNA"/>
</dbReference>
<evidence type="ECO:0000313" key="1">
    <source>
        <dbReference type="EMBL" id="RNA45054.1"/>
    </source>
</evidence>
<gene>
    <name evidence="1" type="ORF">BpHYR1_034414</name>
</gene>
<accession>A0A3M7TAB7</accession>
<evidence type="ECO:0000313" key="2">
    <source>
        <dbReference type="Proteomes" id="UP000276133"/>
    </source>
</evidence>
<reference evidence="1 2" key="1">
    <citation type="journal article" date="2018" name="Sci. Rep.">
        <title>Genomic signatures of local adaptation to the degree of environmental predictability in rotifers.</title>
        <authorList>
            <person name="Franch-Gras L."/>
            <person name="Hahn C."/>
            <person name="Garcia-Roger E.M."/>
            <person name="Carmona M.J."/>
            <person name="Serra M."/>
            <person name="Gomez A."/>
        </authorList>
    </citation>
    <scope>NUCLEOTIDE SEQUENCE [LARGE SCALE GENOMIC DNA]</scope>
    <source>
        <strain evidence="1">HYR1</strain>
    </source>
</reference>
<protein>
    <submittedName>
        <fullName evidence="1">Uncharacterized protein</fullName>
    </submittedName>
</protein>
<organism evidence="1 2">
    <name type="scientific">Brachionus plicatilis</name>
    <name type="common">Marine rotifer</name>
    <name type="synonym">Brachionus muelleri</name>
    <dbReference type="NCBI Taxonomy" id="10195"/>
    <lineage>
        <taxon>Eukaryota</taxon>
        <taxon>Metazoa</taxon>
        <taxon>Spiralia</taxon>
        <taxon>Gnathifera</taxon>
        <taxon>Rotifera</taxon>
        <taxon>Eurotatoria</taxon>
        <taxon>Monogononta</taxon>
        <taxon>Pseudotrocha</taxon>
        <taxon>Ploima</taxon>
        <taxon>Brachionidae</taxon>
        <taxon>Brachionus</taxon>
    </lineage>
</organism>
<dbReference type="Proteomes" id="UP000276133">
    <property type="component" value="Unassembled WGS sequence"/>
</dbReference>
<sequence length="620" mass="72993">MDPNKQDSEGILKQFIDEINNFDSFIQIWENTAVFLRDEADYAKKASKLIGLFFKFTAEPCCVIFYLTNMLFKNFVINYLVKFVLSSVYNSVKKNFLIALEQLVTVDYNEKAISFRNESLNAFYGGKFVNLVKEINDFAIELSFKNEFNAKFSLWGKKNLEHGLSLIRYVLKSVGPITLIGLGFKHQHFEFLVNTFSKFNILPKIMEAISSNCNKFDIENNDVIDKAFLTSLDTIYLIILKTFSSTKFYNLNPELHTINLITIKNLVQFYDENVRSGNIVSNYSLWNRTLSKIVKFTVQRIYEESEKKYIRFRFNYICYYLQKIKILFKYVTEFKKQKYTEKLMFSIKRILITIDQSRKFRELENDEIEAKAFCFHVIYQIIKNLKEKFISSQMKNFSHIWIRELGLYNLAAIDCLKLIFKLKSASLNLFSKNIIELIKRQINTKEEFRNLDKYSIVVQSVFEFESTNNSNNLISKELMQIVMDIQKVLSHQILGGNFTNLNEFLKFSKKILVTIKKKNVLIENYWDNFMIEIFSVCECIKSSLFNFEMFPNIYQDCFELIKIIIDMLNENNTVNLYACGIFEALSLIKCNLPVNCPTELRNELNQTMERVKPLIAPLFN</sequence>
<dbReference type="OrthoDB" id="10585908at2759"/>
<name>A0A3M7TAB7_BRAPC</name>
<keyword evidence="2" id="KW-1185">Reference proteome</keyword>